<dbReference type="EMBL" id="SNRW01016888">
    <property type="protein sequence ID" value="KAA6368894.1"/>
    <property type="molecule type" value="Genomic_DNA"/>
</dbReference>
<accession>A0A5J4UF80</accession>
<gene>
    <name evidence="2" type="ORF">EZS28_035579</name>
</gene>
<proteinExistence type="predicted"/>
<feature type="chain" id="PRO_5023860330" evidence="1">
    <location>
        <begin position="26"/>
        <end position="99"/>
    </location>
</feature>
<evidence type="ECO:0000313" key="2">
    <source>
        <dbReference type="EMBL" id="KAA6368894.1"/>
    </source>
</evidence>
<dbReference type="AlphaFoldDB" id="A0A5J4UF80"/>
<feature type="non-terminal residue" evidence="2">
    <location>
        <position position="1"/>
    </location>
</feature>
<dbReference type="Proteomes" id="UP000324800">
    <property type="component" value="Unassembled WGS sequence"/>
</dbReference>
<evidence type="ECO:0000313" key="3">
    <source>
        <dbReference type="Proteomes" id="UP000324800"/>
    </source>
</evidence>
<sequence length="99" mass="11636">KSTTLEEHLLEFLLFLLLTAGNMLTSQTMEQPVVVVMLKQLLNELTGMQLANVLNARNDDDLNFEIYQQLQNKLDFKNFNEINFYLLYIEQLLSAYYLQ</sequence>
<protein>
    <submittedName>
        <fullName evidence="2">Uncharacterized protein</fullName>
    </submittedName>
</protein>
<feature type="signal peptide" evidence="1">
    <location>
        <begin position="1"/>
        <end position="25"/>
    </location>
</feature>
<reference evidence="2 3" key="1">
    <citation type="submission" date="2019-03" db="EMBL/GenBank/DDBJ databases">
        <title>Single cell metagenomics reveals metabolic interactions within the superorganism composed of flagellate Streblomastix strix and complex community of Bacteroidetes bacteria on its surface.</title>
        <authorList>
            <person name="Treitli S.C."/>
            <person name="Kolisko M."/>
            <person name="Husnik F."/>
            <person name="Keeling P."/>
            <person name="Hampl V."/>
        </authorList>
    </citation>
    <scope>NUCLEOTIDE SEQUENCE [LARGE SCALE GENOMIC DNA]</scope>
    <source>
        <strain evidence="2">ST1C</strain>
    </source>
</reference>
<comment type="caution">
    <text evidence="2">The sequence shown here is derived from an EMBL/GenBank/DDBJ whole genome shotgun (WGS) entry which is preliminary data.</text>
</comment>
<keyword evidence="1" id="KW-0732">Signal</keyword>
<evidence type="ECO:0000256" key="1">
    <source>
        <dbReference type="SAM" id="SignalP"/>
    </source>
</evidence>
<organism evidence="2 3">
    <name type="scientific">Streblomastix strix</name>
    <dbReference type="NCBI Taxonomy" id="222440"/>
    <lineage>
        <taxon>Eukaryota</taxon>
        <taxon>Metamonada</taxon>
        <taxon>Preaxostyla</taxon>
        <taxon>Oxymonadida</taxon>
        <taxon>Streblomastigidae</taxon>
        <taxon>Streblomastix</taxon>
    </lineage>
</organism>
<name>A0A5J4UF80_9EUKA</name>